<feature type="binding site" evidence="12">
    <location>
        <position position="307"/>
    </location>
    <ligand>
        <name>UDP-N-acetyl-alpha-D-glucosamine</name>
        <dbReference type="ChEBI" id="CHEBI:57705"/>
    </ligand>
</feature>
<evidence type="ECO:0000256" key="9">
    <source>
        <dbReference type="ARBA" id="ARBA00023316"/>
    </source>
</evidence>
<proteinExistence type="inferred from homology"/>
<comment type="caution">
    <text evidence="12">Lacks conserved residue(s) required for the propagation of feature annotation.</text>
</comment>
<feature type="binding site" evidence="12">
    <location>
        <begin position="22"/>
        <end position="23"/>
    </location>
    <ligand>
        <name>phosphoenolpyruvate</name>
        <dbReference type="ChEBI" id="CHEBI:58702"/>
    </ligand>
</feature>
<evidence type="ECO:0000256" key="2">
    <source>
        <dbReference type="ARBA" id="ARBA00004752"/>
    </source>
</evidence>
<comment type="caution">
    <text evidence="14">The sequence shown here is derived from an EMBL/GenBank/DDBJ whole genome shotgun (WGS) entry which is preliminary data.</text>
</comment>
<feature type="modified residue" description="2-(S-cysteinyl)pyruvic acid O-phosphothioketal" evidence="12">
    <location>
        <position position="117"/>
    </location>
</feature>
<dbReference type="PANTHER" id="PTHR43783:SF1">
    <property type="entry name" value="UDP-N-ACETYLGLUCOSAMINE 1-CARBOXYVINYLTRANSFERASE"/>
    <property type="match status" value="1"/>
</dbReference>
<dbReference type="CDD" id="cd01555">
    <property type="entry name" value="UdpNAET"/>
    <property type="match status" value="1"/>
</dbReference>
<evidence type="ECO:0000256" key="6">
    <source>
        <dbReference type="ARBA" id="ARBA00022960"/>
    </source>
</evidence>
<dbReference type="GO" id="GO:0051301">
    <property type="term" value="P:cell division"/>
    <property type="evidence" value="ECO:0007669"/>
    <property type="project" value="UniProtKB-KW"/>
</dbReference>
<dbReference type="EMBL" id="LCDD01000034">
    <property type="protein sequence ID" value="KKS45567.1"/>
    <property type="molecule type" value="Genomic_DNA"/>
</dbReference>
<dbReference type="GO" id="GO:0005737">
    <property type="term" value="C:cytoplasm"/>
    <property type="evidence" value="ECO:0007669"/>
    <property type="project" value="UniProtKB-SubCell"/>
</dbReference>
<keyword evidence="6 12" id="KW-0133">Cell shape</keyword>
<comment type="function">
    <text evidence="12">Cell wall formation. Adds enolpyruvyl to UDP-N-acetylglucosamine.</text>
</comment>
<evidence type="ECO:0000256" key="11">
    <source>
        <dbReference type="ARBA" id="ARBA00047527"/>
    </source>
</evidence>
<feature type="binding site" evidence="12">
    <location>
        <position position="329"/>
    </location>
    <ligand>
        <name>UDP-N-acetyl-alpha-D-glucosamine</name>
        <dbReference type="ChEBI" id="CHEBI:57705"/>
    </ligand>
</feature>
<dbReference type="SUPFAM" id="SSF55205">
    <property type="entry name" value="EPT/RTPC-like"/>
    <property type="match status" value="1"/>
</dbReference>
<comment type="catalytic activity">
    <reaction evidence="11 12">
        <text>phosphoenolpyruvate + UDP-N-acetyl-alpha-D-glucosamine = UDP-N-acetyl-3-O-(1-carboxyvinyl)-alpha-D-glucosamine + phosphate</text>
        <dbReference type="Rhea" id="RHEA:18681"/>
        <dbReference type="ChEBI" id="CHEBI:43474"/>
        <dbReference type="ChEBI" id="CHEBI:57705"/>
        <dbReference type="ChEBI" id="CHEBI:58702"/>
        <dbReference type="ChEBI" id="CHEBI:68483"/>
        <dbReference type="EC" id="2.5.1.7"/>
    </reaction>
</comment>
<dbReference type="NCBIfam" id="TIGR01072">
    <property type="entry name" value="murA"/>
    <property type="match status" value="1"/>
</dbReference>
<dbReference type="Pfam" id="PF00275">
    <property type="entry name" value="EPSP_synthase"/>
    <property type="match status" value="1"/>
</dbReference>
<dbReference type="UniPathway" id="UPA00219"/>
<dbReference type="PATRIC" id="fig|1618442.3.peg.1157"/>
<dbReference type="GO" id="GO:0008360">
    <property type="term" value="P:regulation of cell shape"/>
    <property type="evidence" value="ECO:0007669"/>
    <property type="project" value="UniProtKB-KW"/>
</dbReference>
<comment type="similarity">
    <text evidence="10 12">Belongs to the EPSP synthase family. MurA subfamily.</text>
</comment>
<gene>
    <name evidence="12" type="primary">murA</name>
    <name evidence="14" type="ORF">UV09_C0034G0006</name>
</gene>
<evidence type="ECO:0000256" key="1">
    <source>
        <dbReference type="ARBA" id="ARBA00004496"/>
    </source>
</evidence>
<keyword evidence="4 12" id="KW-0132">Cell division</keyword>
<comment type="subcellular location">
    <subcellularLocation>
        <location evidence="1 12">Cytoplasm</location>
    </subcellularLocation>
</comment>
<evidence type="ECO:0000256" key="4">
    <source>
        <dbReference type="ARBA" id="ARBA00022618"/>
    </source>
</evidence>
<dbReference type="NCBIfam" id="NF006873">
    <property type="entry name" value="PRK09369.1"/>
    <property type="match status" value="1"/>
</dbReference>
<reference evidence="14 15" key="1">
    <citation type="journal article" date="2015" name="Nature">
        <title>rRNA introns, odd ribosomes, and small enigmatic genomes across a large radiation of phyla.</title>
        <authorList>
            <person name="Brown C.T."/>
            <person name="Hug L.A."/>
            <person name="Thomas B.C."/>
            <person name="Sharon I."/>
            <person name="Castelle C.J."/>
            <person name="Singh A."/>
            <person name="Wilkins M.J."/>
            <person name="Williams K.H."/>
            <person name="Banfield J.F."/>
        </authorList>
    </citation>
    <scope>NUCLEOTIDE SEQUENCE [LARGE SCALE GENOMIC DNA]</scope>
</reference>
<dbReference type="InterPro" id="IPR050068">
    <property type="entry name" value="MurA_subfamily"/>
</dbReference>
<evidence type="ECO:0000313" key="14">
    <source>
        <dbReference type="EMBL" id="KKS45567.1"/>
    </source>
</evidence>
<evidence type="ECO:0000256" key="3">
    <source>
        <dbReference type="ARBA" id="ARBA00022490"/>
    </source>
</evidence>
<protein>
    <recommendedName>
        <fullName evidence="12">UDP-N-acetylglucosamine 1-carboxyvinyltransferase</fullName>
        <ecNumber evidence="12">2.5.1.7</ecNumber>
    </recommendedName>
    <alternativeName>
        <fullName evidence="12">Enoylpyruvate transferase</fullName>
    </alternativeName>
    <alternativeName>
        <fullName evidence="12">UDP-N-acetylglucosamine enolpyruvyl transferase</fullName>
        <shortName evidence="12">EPT</shortName>
    </alternativeName>
</protein>
<sequence length="444" mass="48639">MEFFKINGGRQLKGEIKVSGAKNVAMKVVLSGLLTNEAVEISNIPLITSVEGTAELVRCLGVKVVSRPNNTLTINGSGLKSHTVPLEMGGLLRTATMVMGPLLARFGKAVVPNPGGCRLGKRPVDWHIEGLTKMGARIKYDEGYFYAQADKLRGTRFRFQKNSHTGTETMMLAAVLAEGETVIENAAMEPEVDDLIILLQGMGARIKRGNGKTIIIEGVKKLYGTDFTVMPDRNEAVTFAIGAVATGGDLVIHGARKRDLTAFLENLEKVGVGFKVLDEETVRFYSSGNKIRPSKIVTGGHPGFMTDWQAPWTLLMTEANGISTVHETVFEDRFSFVNELVKMGADIEGFTPEVKNPEKVYNFNWSDRRDGNYQAIRIKGGNPLHEAFLEMTDLRAGATLILAALCASGESIIHGIEHVDRGYEKIDNRLRKIGASITRMEELI</sequence>
<dbReference type="EC" id="2.5.1.7" evidence="12"/>
<dbReference type="PANTHER" id="PTHR43783">
    <property type="entry name" value="UDP-N-ACETYLGLUCOSAMINE 1-CARBOXYVINYLTRANSFERASE"/>
    <property type="match status" value="1"/>
</dbReference>
<dbReference type="GO" id="GO:0008760">
    <property type="term" value="F:UDP-N-acetylglucosamine 1-carboxyvinyltransferase activity"/>
    <property type="evidence" value="ECO:0007669"/>
    <property type="project" value="UniProtKB-UniRule"/>
</dbReference>
<organism evidence="14 15">
    <name type="scientific">Candidatus Gottesmanbacteria bacterium GW2011_GWA2_42_18</name>
    <dbReference type="NCBI Taxonomy" id="1618442"/>
    <lineage>
        <taxon>Bacteria</taxon>
        <taxon>Candidatus Gottesmaniibacteriota</taxon>
    </lineage>
</organism>
<dbReference type="InterPro" id="IPR036968">
    <property type="entry name" value="Enolpyruvate_Tfrase_sf"/>
</dbReference>
<evidence type="ECO:0000256" key="12">
    <source>
        <dbReference type="HAMAP-Rule" id="MF_00111"/>
    </source>
</evidence>
<dbReference type="InterPro" id="IPR013792">
    <property type="entry name" value="RNA3'P_cycl/enolpyr_Trfase_a/b"/>
</dbReference>
<keyword evidence="12" id="KW-0670">Pyruvate</keyword>
<keyword evidence="3 12" id="KW-0963">Cytoplasm</keyword>
<dbReference type="GO" id="GO:0019277">
    <property type="term" value="P:UDP-N-acetylgalactosamine biosynthetic process"/>
    <property type="evidence" value="ECO:0007669"/>
    <property type="project" value="InterPro"/>
</dbReference>
<dbReference type="InterPro" id="IPR005750">
    <property type="entry name" value="UDP_GlcNAc_COvinyl_MurA"/>
</dbReference>
<keyword evidence="8 12" id="KW-0131">Cell cycle</keyword>
<dbReference type="GO" id="GO:0009252">
    <property type="term" value="P:peptidoglycan biosynthetic process"/>
    <property type="evidence" value="ECO:0007669"/>
    <property type="project" value="UniProtKB-UniRule"/>
</dbReference>
<evidence type="ECO:0000256" key="10">
    <source>
        <dbReference type="ARBA" id="ARBA00038367"/>
    </source>
</evidence>
<accession>A0A0G0ZA17</accession>
<evidence type="ECO:0000256" key="8">
    <source>
        <dbReference type="ARBA" id="ARBA00023306"/>
    </source>
</evidence>
<comment type="pathway">
    <text evidence="2 12">Cell wall biogenesis; peptidoglycan biosynthesis.</text>
</comment>
<dbReference type="Proteomes" id="UP000034320">
    <property type="component" value="Unassembled WGS sequence"/>
</dbReference>
<dbReference type="GO" id="GO:0071555">
    <property type="term" value="P:cell wall organization"/>
    <property type="evidence" value="ECO:0007669"/>
    <property type="project" value="UniProtKB-KW"/>
</dbReference>
<name>A0A0G0ZA17_9BACT</name>
<evidence type="ECO:0000259" key="13">
    <source>
        <dbReference type="Pfam" id="PF00275"/>
    </source>
</evidence>
<evidence type="ECO:0000313" key="15">
    <source>
        <dbReference type="Proteomes" id="UP000034320"/>
    </source>
</evidence>
<feature type="active site" description="Proton donor" evidence="12">
    <location>
        <position position="117"/>
    </location>
</feature>
<dbReference type="AlphaFoldDB" id="A0A0G0ZA17"/>
<feature type="domain" description="Enolpyruvate transferase" evidence="13">
    <location>
        <begin position="7"/>
        <end position="429"/>
    </location>
</feature>
<dbReference type="Gene3D" id="3.65.10.10">
    <property type="entry name" value="Enolpyruvate transferase domain"/>
    <property type="match status" value="2"/>
</dbReference>
<dbReference type="HAMAP" id="MF_00111">
    <property type="entry name" value="MurA"/>
    <property type="match status" value="1"/>
</dbReference>
<feature type="binding site" evidence="12">
    <location>
        <position position="93"/>
    </location>
    <ligand>
        <name>UDP-N-acetyl-alpha-D-glucosamine</name>
        <dbReference type="ChEBI" id="CHEBI:57705"/>
    </ligand>
</feature>
<keyword evidence="5 12" id="KW-0808">Transferase</keyword>
<evidence type="ECO:0000256" key="7">
    <source>
        <dbReference type="ARBA" id="ARBA00022984"/>
    </source>
</evidence>
<keyword evidence="9 12" id="KW-0961">Cell wall biogenesis/degradation</keyword>
<dbReference type="InterPro" id="IPR001986">
    <property type="entry name" value="Enolpyruvate_Tfrase_dom"/>
</dbReference>
<keyword evidence="7 12" id="KW-0573">Peptidoglycan synthesis</keyword>
<evidence type="ECO:0000256" key="5">
    <source>
        <dbReference type="ARBA" id="ARBA00022679"/>
    </source>
</evidence>